<reference evidence="1" key="1">
    <citation type="submission" date="2015-02" db="EMBL/GenBank/DDBJ databases">
        <title>A novel member of the family Ruminococcaceae isolated from human feces.</title>
        <authorList>
            <person name="Shkoporov A.N."/>
            <person name="Chaplin A.V."/>
            <person name="Motuzova O.V."/>
            <person name="Kafarskaia L.I."/>
            <person name="Khokhlova E.V."/>
            <person name="Efimov B.A."/>
        </authorList>
    </citation>
    <scope>NUCLEOTIDE SEQUENCE [LARGE SCALE GENOMIC DNA]</scope>
    <source>
        <strain evidence="1">585-1</strain>
    </source>
</reference>
<keyword evidence="2" id="KW-1185">Reference proteome</keyword>
<evidence type="ECO:0000313" key="1">
    <source>
        <dbReference type="EMBL" id="KJF41501.1"/>
    </source>
</evidence>
<gene>
    <name evidence="1" type="ORF">TQ39_01450</name>
</gene>
<evidence type="ECO:0000313" key="2">
    <source>
        <dbReference type="Proteomes" id="UP000032483"/>
    </source>
</evidence>
<proteinExistence type="predicted"/>
<dbReference type="AlphaFoldDB" id="A0A0D8J4P0"/>
<name>A0A0D8J4P0_9FIRM</name>
<sequence length="370" mass="43064">MKKAALTGGRNRYVLFWEELLEWQPSFLLLNSLKIKDRIVTVPISYRRGNVLTELEYFKNFNIGKEIDLAGTFAYNALSILNTTQDVYLNDQIFMFLYNASVSVERMQKCVLFMYGSYNGSEIEQFAETIKIHDHQNLQCKINSHTKKKLSEEQNALLILLRNFYADGRYSNYSTDNAYDYKSALENFVKHYYDASMVKTHFFRDDTYISEEAKERIGRTLGKLLCYYYDLIKEKAHELNLYTYELRDGSPAERVFLNTFPKNSLQAINASERNALAELIVYLITNKASTGYLNYVRGLEPLDLDPHLVPEYLADIMNRQIPQSLVDEVESIYENMPHKQVADRKGSISIIGETHVYFPEDDEDEEDSLN</sequence>
<dbReference type="EMBL" id="JXXK01000001">
    <property type="protein sequence ID" value="KJF41501.1"/>
    <property type="molecule type" value="Genomic_DNA"/>
</dbReference>
<comment type="caution">
    <text evidence="1">The sequence shown here is derived from an EMBL/GenBank/DDBJ whole genome shotgun (WGS) entry which is preliminary data.</text>
</comment>
<accession>A0A0D8J4P0</accession>
<dbReference type="Proteomes" id="UP000032483">
    <property type="component" value="Unassembled WGS sequence"/>
</dbReference>
<organism evidence="1 2">
    <name type="scientific">Ruthenibacterium lactatiformans</name>
    <dbReference type="NCBI Taxonomy" id="1550024"/>
    <lineage>
        <taxon>Bacteria</taxon>
        <taxon>Bacillati</taxon>
        <taxon>Bacillota</taxon>
        <taxon>Clostridia</taxon>
        <taxon>Eubacteriales</taxon>
        <taxon>Oscillospiraceae</taxon>
        <taxon>Ruthenibacterium</taxon>
    </lineage>
</organism>
<protein>
    <submittedName>
        <fullName evidence="1">Uncharacterized protein</fullName>
    </submittedName>
</protein>